<evidence type="ECO:0000313" key="9">
    <source>
        <dbReference type="Proteomes" id="UP000441208"/>
    </source>
</evidence>
<dbReference type="Proteomes" id="UP000440367">
    <property type="component" value="Unassembled WGS sequence"/>
</dbReference>
<organism evidence="3 6">
    <name type="scientific">Phytophthora fragariae</name>
    <dbReference type="NCBI Taxonomy" id="53985"/>
    <lineage>
        <taxon>Eukaryota</taxon>
        <taxon>Sar</taxon>
        <taxon>Stramenopiles</taxon>
        <taxon>Oomycota</taxon>
        <taxon>Peronosporomycetes</taxon>
        <taxon>Peronosporales</taxon>
        <taxon>Peronosporaceae</taxon>
        <taxon>Phytophthora</taxon>
    </lineage>
</organism>
<name>A0A6A3WA84_9STRA</name>
<keyword evidence="6" id="KW-1185">Reference proteome</keyword>
<dbReference type="EMBL" id="QXFZ01001928">
    <property type="protein sequence ID" value="KAE9083036.1"/>
    <property type="molecule type" value="Genomic_DNA"/>
</dbReference>
<dbReference type="Proteomes" id="UP000441208">
    <property type="component" value="Unassembled WGS sequence"/>
</dbReference>
<evidence type="ECO:0000313" key="6">
    <source>
        <dbReference type="Proteomes" id="UP000433483"/>
    </source>
</evidence>
<reference evidence="6 7" key="1">
    <citation type="submission" date="2018-08" db="EMBL/GenBank/DDBJ databases">
        <title>Genomic investigation of the strawberry pathogen Phytophthora fragariae indicates pathogenicity is determined by transcriptional variation in three key races.</title>
        <authorList>
            <person name="Adams T.M."/>
            <person name="Armitage A.D."/>
            <person name="Sobczyk M.K."/>
            <person name="Bates H.J."/>
            <person name="Dunwell J.M."/>
            <person name="Nellist C.F."/>
            <person name="Harrison R.J."/>
        </authorList>
    </citation>
    <scope>NUCLEOTIDE SEQUENCE [LARGE SCALE GENOMIC DNA]</scope>
    <source>
        <strain evidence="5 7">A4</strain>
        <strain evidence="4 8">BC-1</strain>
        <strain evidence="3 6">NOV-27</strain>
        <strain evidence="1 9">NOV-71</strain>
        <strain evidence="2 10">ONT-3</strain>
    </source>
</reference>
<dbReference type="Proteomes" id="UP000437068">
    <property type="component" value="Unassembled WGS sequence"/>
</dbReference>
<evidence type="ECO:0000313" key="5">
    <source>
        <dbReference type="EMBL" id="KAE9285387.1"/>
    </source>
</evidence>
<dbReference type="Proteomes" id="UP000433483">
    <property type="component" value="Unassembled WGS sequence"/>
</dbReference>
<evidence type="ECO:0000313" key="4">
    <source>
        <dbReference type="EMBL" id="KAE9193746.1"/>
    </source>
</evidence>
<evidence type="ECO:0000313" key="10">
    <source>
        <dbReference type="Proteomes" id="UP000488956"/>
    </source>
</evidence>
<evidence type="ECO:0000313" key="7">
    <source>
        <dbReference type="Proteomes" id="UP000437068"/>
    </source>
</evidence>
<comment type="caution">
    <text evidence="3">The sequence shown here is derived from an EMBL/GenBank/DDBJ whole genome shotgun (WGS) entry which is preliminary data.</text>
</comment>
<gene>
    <name evidence="5" type="ORF">PF001_g21933</name>
    <name evidence="4" type="ORF">PF002_g23810</name>
    <name evidence="3" type="ORF">PF005_g22772</name>
    <name evidence="1" type="ORF">PF007_g22067</name>
    <name evidence="2" type="ORF">PF010_g20983</name>
</gene>
<dbReference type="EMBL" id="QXFX01001837">
    <property type="protein sequence ID" value="KAE9084066.1"/>
    <property type="molecule type" value="Genomic_DNA"/>
</dbReference>
<evidence type="ECO:0000313" key="1">
    <source>
        <dbReference type="EMBL" id="KAE9083036.1"/>
    </source>
</evidence>
<accession>A0A6A3WA84</accession>
<sequence>MSKAGASDRQPSLCASSFALCAAAPLISKNNTGIPAGDGLPNDEATFDLASFLASTLTTPAPATVGADDGWPAIDAVECLATQVNSLSALVLDLRGQISAASVSASTIPTQPRHTTLQPMSIGKATSSSWTLPASSLYELPPIQLRELRTASFPAPTRRFRGEYSPHPTHVLAAYRSIPSLSRTDGAFTPPTDTFLWLRSLNSIPFDTSIVTATRIYGVRIGSQGLSFGHLRPLSDGKTSDQKLQQHQLLARFNTSTQTPQPPASYTTCDDILLAISGLSAFGAAYWSPHTNRLMDRLHRFGRTPYMPDNIRALMPRRTDGTEPCLRFFGGCVCFGGTRNRCAYSHCTHAWDGSLPWELQTYISRQYDSSRRSHNGQRRN</sequence>
<dbReference type="OrthoDB" id="10389103at2759"/>
<proteinExistence type="predicted"/>
<protein>
    <submittedName>
        <fullName evidence="3">Uncharacterized protein</fullName>
    </submittedName>
</protein>
<evidence type="ECO:0000313" key="8">
    <source>
        <dbReference type="Proteomes" id="UP000440367"/>
    </source>
</evidence>
<dbReference type="EMBL" id="QXGE01002054">
    <property type="protein sequence ID" value="KAE9285387.1"/>
    <property type="molecule type" value="Genomic_DNA"/>
</dbReference>
<evidence type="ECO:0000313" key="3">
    <source>
        <dbReference type="EMBL" id="KAE9181744.1"/>
    </source>
</evidence>
<evidence type="ECO:0000313" key="2">
    <source>
        <dbReference type="EMBL" id="KAE9084066.1"/>
    </source>
</evidence>
<dbReference type="AlphaFoldDB" id="A0A6A3WA84"/>
<dbReference type="EMBL" id="QXGD01002095">
    <property type="protein sequence ID" value="KAE9193746.1"/>
    <property type="molecule type" value="Genomic_DNA"/>
</dbReference>
<dbReference type="EMBL" id="QXGB01002085">
    <property type="protein sequence ID" value="KAE9181744.1"/>
    <property type="molecule type" value="Genomic_DNA"/>
</dbReference>
<dbReference type="Proteomes" id="UP000488956">
    <property type="component" value="Unassembled WGS sequence"/>
</dbReference>